<dbReference type="InterPro" id="IPR036365">
    <property type="entry name" value="PGBD-like_sf"/>
</dbReference>
<keyword evidence="5" id="KW-1185">Reference proteome</keyword>
<reference evidence="5" key="1">
    <citation type="journal article" date="2019" name="Int. J. Syst. Evol. Microbiol.">
        <title>The Global Catalogue of Microorganisms (GCM) 10K type strain sequencing project: providing services to taxonomists for standard genome sequencing and annotation.</title>
        <authorList>
            <consortium name="The Broad Institute Genomics Platform"/>
            <consortium name="The Broad Institute Genome Sequencing Center for Infectious Disease"/>
            <person name="Wu L."/>
            <person name="Ma J."/>
        </authorList>
    </citation>
    <scope>NUCLEOTIDE SEQUENCE [LARGE SCALE GENOMIC DNA]</scope>
    <source>
        <strain evidence="5">JCM 31290</strain>
    </source>
</reference>
<evidence type="ECO:0000259" key="3">
    <source>
        <dbReference type="Pfam" id="PF01471"/>
    </source>
</evidence>
<feature type="compositionally biased region" description="Basic and acidic residues" evidence="1">
    <location>
        <begin position="49"/>
        <end position="69"/>
    </location>
</feature>
<dbReference type="InterPro" id="IPR002477">
    <property type="entry name" value="Peptidoglycan-bd-like"/>
</dbReference>
<comment type="caution">
    <text evidence="4">The sequence shown here is derived from an EMBL/GenBank/DDBJ whole genome shotgun (WGS) entry which is preliminary data.</text>
</comment>
<protein>
    <recommendedName>
        <fullName evidence="3">Peptidoglycan binding-like domain-containing protein</fullName>
    </recommendedName>
</protein>
<feature type="domain" description="Peptidoglycan binding-like" evidence="3">
    <location>
        <begin position="500"/>
        <end position="558"/>
    </location>
</feature>
<sequence length="565" mass="56866">MDQPNGHPCPECGAPRRPDNTPSCACTHRAAEALRDARTAQAAAAEDFDPLRIRPYVELDPKTGPDRATADGAAPRHPAGDGPAVSAREEPPGSARPAGPAPEDATRRTRVAGRPAPRRAETSHAGRTAGDSAGPSGSDGLTSTPEGSQPPPRADAPAAPPHAAHPNGSATPSRTERTTERTKERAHPRGPARSLSAEGGAAPQHVRTSPGEGSARAAEGAPHPSHPNGPATPPSAEGPRADGPARTPEGGPQGTVANPADAFRAEGAAAPPPSPADTTMPLRPVDPDATTVLPAAQDTTVLPAAQDTTALPVPPDTTVLPTPLAPAASEPSVTDLRLFDGAGASEDGAPGAAEPGGGSGGRRRGVLLAAAAAACVAVVAVAGYASGLFAYEAPSRDTALPDDIRASVPDGPSSSAASTPAERSAPSTPSAPAAPPPSPSATSSPSASPSSSAPSASPSPSRSATPSAPQTSASPTGPGQAPPDNSRQNGGPTTLRLGDRGPEVTELQLRLRQLSLYDEDDDGTYDERLEDAVRTYQWARGIQDDDLGVYGRGTRTRLESETKEP</sequence>
<keyword evidence="2" id="KW-0472">Membrane</keyword>
<dbReference type="Pfam" id="PF01471">
    <property type="entry name" value="PG_binding_1"/>
    <property type="match status" value="1"/>
</dbReference>
<proteinExistence type="predicted"/>
<feature type="compositionally biased region" description="Pro residues" evidence="1">
    <location>
        <begin position="148"/>
        <end position="160"/>
    </location>
</feature>
<feature type="compositionally biased region" description="Low complexity" evidence="1">
    <location>
        <begin position="440"/>
        <end position="476"/>
    </location>
</feature>
<accession>A0ABP8F1B1</accession>
<feature type="compositionally biased region" description="Low complexity" evidence="1">
    <location>
        <begin position="129"/>
        <end position="140"/>
    </location>
</feature>
<feature type="compositionally biased region" description="Low complexity" evidence="1">
    <location>
        <begin position="92"/>
        <end position="103"/>
    </location>
</feature>
<feature type="region of interest" description="Disordered" evidence="1">
    <location>
        <begin position="546"/>
        <end position="565"/>
    </location>
</feature>
<evidence type="ECO:0000313" key="5">
    <source>
        <dbReference type="Proteomes" id="UP001501115"/>
    </source>
</evidence>
<feature type="compositionally biased region" description="Basic and acidic residues" evidence="1">
    <location>
        <begin position="556"/>
        <end position="565"/>
    </location>
</feature>
<keyword evidence="2" id="KW-0812">Transmembrane</keyword>
<dbReference type="Proteomes" id="UP001501115">
    <property type="component" value="Unassembled WGS sequence"/>
</dbReference>
<keyword evidence="2" id="KW-1133">Transmembrane helix</keyword>
<gene>
    <name evidence="4" type="ORF">GCM10023086_02240</name>
</gene>
<evidence type="ECO:0000313" key="4">
    <source>
        <dbReference type="EMBL" id="GAA4292366.1"/>
    </source>
</evidence>
<dbReference type="RefSeq" id="WP_345659413.1">
    <property type="nucleotide sequence ID" value="NZ_BAABET010000001.1"/>
</dbReference>
<dbReference type="Gene3D" id="1.10.101.10">
    <property type="entry name" value="PGBD-like superfamily/PGBD"/>
    <property type="match status" value="1"/>
</dbReference>
<feature type="compositionally biased region" description="Pro residues" evidence="1">
    <location>
        <begin position="224"/>
        <end position="233"/>
    </location>
</feature>
<feature type="region of interest" description="Disordered" evidence="1">
    <location>
        <begin position="400"/>
        <end position="504"/>
    </location>
</feature>
<dbReference type="EMBL" id="BAABET010000001">
    <property type="protein sequence ID" value="GAA4292366.1"/>
    <property type="molecule type" value="Genomic_DNA"/>
</dbReference>
<feature type="compositionally biased region" description="Low complexity" evidence="1">
    <location>
        <begin position="341"/>
        <end position="353"/>
    </location>
</feature>
<feature type="region of interest" description="Disordered" evidence="1">
    <location>
        <begin position="37"/>
        <end position="363"/>
    </location>
</feature>
<evidence type="ECO:0000256" key="1">
    <source>
        <dbReference type="SAM" id="MobiDB-lite"/>
    </source>
</evidence>
<feature type="compositionally biased region" description="Polar residues" evidence="1">
    <location>
        <begin position="483"/>
        <end position="492"/>
    </location>
</feature>
<dbReference type="InterPro" id="IPR036366">
    <property type="entry name" value="PGBDSf"/>
</dbReference>
<feature type="region of interest" description="Disordered" evidence="1">
    <location>
        <begin position="1"/>
        <end position="23"/>
    </location>
</feature>
<feature type="compositionally biased region" description="Low complexity" evidence="1">
    <location>
        <begin position="307"/>
        <end position="328"/>
    </location>
</feature>
<evidence type="ECO:0000256" key="2">
    <source>
        <dbReference type="SAM" id="Phobius"/>
    </source>
</evidence>
<dbReference type="SUPFAM" id="SSF47090">
    <property type="entry name" value="PGBD-like"/>
    <property type="match status" value="1"/>
</dbReference>
<name>A0ABP8F1B1_9ACTN</name>
<feature type="compositionally biased region" description="Basic and acidic residues" evidence="1">
    <location>
        <begin position="174"/>
        <end position="187"/>
    </location>
</feature>
<organism evidence="4 5">
    <name type="scientific">Streptomyces venetus</name>
    <dbReference type="NCBI Taxonomy" id="1701086"/>
    <lineage>
        <taxon>Bacteria</taxon>
        <taxon>Bacillati</taxon>
        <taxon>Actinomycetota</taxon>
        <taxon>Actinomycetes</taxon>
        <taxon>Kitasatosporales</taxon>
        <taxon>Streptomycetaceae</taxon>
        <taxon>Streptomyces</taxon>
    </lineage>
</organism>
<feature type="compositionally biased region" description="Low complexity" evidence="1">
    <location>
        <begin position="412"/>
        <end position="431"/>
    </location>
</feature>
<feature type="transmembrane region" description="Helical" evidence="2">
    <location>
        <begin position="366"/>
        <end position="391"/>
    </location>
</feature>